<feature type="domain" description="G-protein coupled receptors family 1 profile" evidence="13">
    <location>
        <begin position="48"/>
        <end position="248"/>
    </location>
</feature>
<evidence type="ECO:0000256" key="6">
    <source>
        <dbReference type="ARBA" id="ARBA00023040"/>
    </source>
</evidence>
<name>J9QAN1_HAPBU</name>
<keyword evidence="8 10" id="KW-0675">Receptor</keyword>
<reference evidence="14" key="1">
    <citation type="submission" date="2011-09" db="EMBL/GenBank/DDBJ databases">
        <authorList>
            <person name="Grone B.P."/>
        </authorList>
    </citation>
    <scope>NUCLEOTIDE SEQUENCE</scope>
</reference>
<feature type="compositionally biased region" description="Basic residues" evidence="11">
    <location>
        <begin position="335"/>
        <end position="346"/>
    </location>
</feature>
<dbReference type="EMBL" id="JN639878">
    <property type="protein sequence ID" value="AFH53945.1"/>
    <property type="molecule type" value="Genomic_DNA"/>
</dbReference>
<dbReference type="Pfam" id="PF00001">
    <property type="entry name" value="7tm_1"/>
    <property type="match status" value="1"/>
</dbReference>
<accession>J9QAN1</accession>
<keyword evidence="9 10" id="KW-0807">Transducer</keyword>
<dbReference type="AlphaFoldDB" id="J9QAN1"/>
<keyword evidence="3" id="KW-0597">Phosphoprotein</keyword>
<dbReference type="SUPFAM" id="SSF81321">
    <property type="entry name" value="Family A G protein-coupled receptor-like"/>
    <property type="match status" value="1"/>
</dbReference>
<feature type="transmembrane region" description="Helical" evidence="12">
    <location>
        <begin position="229"/>
        <end position="251"/>
    </location>
</feature>
<keyword evidence="7 12" id="KW-0472">Membrane</keyword>
<evidence type="ECO:0000259" key="13">
    <source>
        <dbReference type="PROSITE" id="PS50262"/>
    </source>
</evidence>
<dbReference type="GO" id="GO:0043005">
    <property type="term" value="C:neuron projection"/>
    <property type="evidence" value="ECO:0007669"/>
    <property type="project" value="TreeGrafter"/>
</dbReference>
<feature type="transmembrane region" description="Helical" evidence="12">
    <location>
        <begin position="141"/>
        <end position="168"/>
    </location>
</feature>
<keyword evidence="5 12" id="KW-1133">Transmembrane helix</keyword>
<dbReference type="PANTHER" id="PTHR24235">
    <property type="entry name" value="NEUROPEPTIDE Y RECEPTOR"/>
    <property type="match status" value="1"/>
</dbReference>
<evidence type="ECO:0000256" key="8">
    <source>
        <dbReference type="ARBA" id="ARBA00023170"/>
    </source>
</evidence>
<evidence type="ECO:0000256" key="11">
    <source>
        <dbReference type="SAM" id="MobiDB-lite"/>
    </source>
</evidence>
<dbReference type="Gene3D" id="1.20.1070.10">
    <property type="entry name" value="Rhodopsin 7-helix transmembrane proteins"/>
    <property type="match status" value="1"/>
</dbReference>
<evidence type="ECO:0000313" key="14">
    <source>
        <dbReference type="EMBL" id="AFH53945.1"/>
    </source>
</evidence>
<evidence type="ECO:0000256" key="10">
    <source>
        <dbReference type="RuleBase" id="RU000688"/>
    </source>
</evidence>
<evidence type="ECO:0000256" key="1">
    <source>
        <dbReference type="ARBA" id="ARBA00004141"/>
    </source>
</evidence>
<evidence type="ECO:0000256" key="7">
    <source>
        <dbReference type="ARBA" id="ARBA00023136"/>
    </source>
</evidence>
<keyword evidence="4 10" id="KW-0812">Transmembrane</keyword>
<feature type="transmembrane region" description="Helical" evidence="12">
    <location>
        <begin position="189"/>
        <end position="209"/>
    </location>
</feature>
<dbReference type="PROSITE" id="PS00237">
    <property type="entry name" value="G_PROTEIN_RECEP_F1_1"/>
    <property type="match status" value="1"/>
</dbReference>
<evidence type="ECO:0000256" key="2">
    <source>
        <dbReference type="ARBA" id="ARBA00010663"/>
    </source>
</evidence>
<proteinExistence type="inferred from homology"/>
<evidence type="ECO:0000256" key="4">
    <source>
        <dbReference type="ARBA" id="ARBA00022692"/>
    </source>
</evidence>
<dbReference type="PRINTS" id="PR00237">
    <property type="entry name" value="GPCRRHODOPSN"/>
</dbReference>
<dbReference type="InterPro" id="IPR000276">
    <property type="entry name" value="GPCR_Rhodpsn"/>
</dbReference>
<evidence type="ECO:0000256" key="12">
    <source>
        <dbReference type="SAM" id="Phobius"/>
    </source>
</evidence>
<dbReference type="InterPro" id="IPR017452">
    <property type="entry name" value="GPCR_Rhodpsn_7TM"/>
</dbReference>
<feature type="transmembrane region" description="Helical" evidence="12">
    <location>
        <begin position="86"/>
        <end position="109"/>
    </location>
</feature>
<dbReference type="InterPro" id="IPR000351">
    <property type="entry name" value="NPY1_rcpt"/>
</dbReference>
<protein>
    <submittedName>
        <fullName evidence="14">Neuropeptide Y receptor Y8c</fullName>
    </submittedName>
</protein>
<sequence length="346" mass="39131">MDKSVMSQREGGAGHDHGAVLSQCTASSITTPSVCPLLCFVPVQVTPFVQCMSVTVSVFSLVLIALERHQLILHPTGWSPAAGHSYLAVGLTWLVACFISLPFLSFNILTNDPFQNISLPANPFRDHLICMELWPSDKHRLAYTTSLLIFQYCLPLLLVLLCYLRIFLRLRRRRDMLERSRRTRGAQRINVMLLAIVIAFALCWLPLNVFNTLFDWHHQALPDCQHDTVFSACHLTAMASTCINPIVYGFLNSNFQRELKLTLQRCQCGNRATESYESFPLSTVGNQPMDGAADPQTVHPTDRQADLQTVHPTDQHTDQLTDRPSTQQTEQQTKKLTHRRSNQQMD</sequence>
<evidence type="ECO:0000256" key="9">
    <source>
        <dbReference type="ARBA" id="ARBA00023224"/>
    </source>
</evidence>
<dbReference type="PRINTS" id="PR01012">
    <property type="entry name" value="NRPEPTIDEYR"/>
</dbReference>
<dbReference type="PROSITE" id="PS50262">
    <property type="entry name" value="G_PROTEIN_RECEP_F1_2"/>
    <property type="match status" value="1"/>
</dbReference>
<comment type="similarity">
    <text evidence="2 10">Belongs to the G-protein coupled receptor 1 family.</text>
</comment>
<organism evidence="14">
    <name type="scientific">Haplochromis burtoni</name>
    <name type="common">Burton's mouthbrooder</name>
    <name type="synonym">Chromis burtoni</name>
    <dbReference type="NCBI Taxonomy" id="8153"/>
    <lineage>
        <taxon>Eukaryota</taxon>
        <taxon>Metazoa</taxon>
        <taxon>Chordata</taxon>
        <taxon>Craniata</taxon>
        <taxon>Vertebrata</taxon>
        <taxon>Euteleostomi</taxon>
        <taxon>Actinopterygii</taxon>
        <taxon>Neopterygii</taxon>
        <taxon>Teleostei</taxon>
        <taxon>Neoteleostei</taxon>
        <taxon>Acanthomorphata</taxon>
        <taxon>Ovalentaria</taxon>
        <taxon>Cichlomorphae</taxon>
        <taxon>Cichliformes</taxon>
        <taxon>Cichlidae</taxon>
        <taxon>African cichlids</taxon>
        <taxon>Pseudocrenilabrinae</taxon>
        <taxon>Haplochromini</taxon>
        <taxon>Haplochromis</taxon>
    </lineage>
</organism>
<dbReference type="PRINTS" id="PR01013">
    <property type="entry name" value="NRPEPTIDEY1R"/>
</dbReference>
<dbReference type="InterPro" id="IPR000611">
    <property type="entry name" value="NPY_rcpt"/>
</dbReference>
<keyword evidence="6 10" id="KW-0297">G-protein coupled receptor</keyword>
<dbReference type="GO" id="GO:0004983">
    <property type="term" value="F:neuropeptide Y receptor activity"/>
    <property type="evidence" value="ECO:0007669"/>
    <property type="project" value="InterPro"/>
</dbReference>
<dbReference type="PANTHER" id="PTHR24235:SF25">
    <property type="entry name" value="NEUROPEPTIDE Y RECEPTOR TYPE 4-RELATED"/>
    <property type="match status" value="1"/>
</dbReference>
<comment type="subcellular location">
    <subcellularLocation>
        <location evidence="1">Membrane</location>
        <topology evidence="1">Multi-pass membrane protein</topology>
    </subcellularLocation>
</comment>
<evidence type="ECO:0000256" key="5">
    <source>
        <dbReference type="ARBA" id="ARBA00022989"/>
    </source>
</evidence>
<dbReference type="GO" id="GO:0005886">
    <property type="term" value="C:plasma membrane"/>
    <property type="evidence" value="ECO:0007669"/>
    <property type="project" value="TreeGrafter"/>
</dbReference>
<feature type="transmembrane region" description="Helical" evidence="12">
    <location>
        <begin position="47"/>
        <end position="66"/>
    </location>
</feature>
<evidence type="ECO:0000256" key="3">
    <source>
        <dbReference type="ARBA" id="ARBA00022553"/>
    </source>
</evidence>
<dbReference type="GO" id="GO:0042923">
    <property type="term" value="F:neuropeptide binding"/>
    <property type="evidence" value="ECO:0007669"/>
    <property type="project" value="TreeGrafter"/>
</dbReference>
<feature type="region of interest" description="Disordered" evidence="11">
    <location>
        <begin position="279"/>
        <end position="346"/>
    </location>
</feature>